<dbReference type="PANTHER" id="PTHR30572">
    <property type="entry name" value="MEMBRANE COMPONENT OF TRANSPORTER-RELATED"/>
    <property type="match status" value="1"/>
</dbReference>
<proteinExistence type="predicted"/>
<comment type="caution">
    <text evidence="9">The sequence shown here is derived from an EMBL/GenBank/DDBJ whole genome shotgun (WGS) entry which is preliminary data.</text>
</comment>
<evidence type="ECO:0000313" key="10">
    <source>
        <dbReference type="Proteomes" id="UP000727490"/>
    </source>
</evidence>
<evidence type="ECO:0000259" key="7">
    <source>
        <dbReference type="Pfam" id="PF02687"/>
    </source>
</evidence>
<evidence type="ECO:0000256" key="1">
    <source>
        <dbReference type="ARBA" id="ARBA00004651"/>
    </source>
</evidence>
<dbReference type="GO" id="GO:0005886">
    <property type="term" value="C:plasma membrane"/>
    <property type="evidence" value="ECO:0007669"/>
    <property type="project" value="UniProtKB-SubCell"/>
</dbReference>
<keyword evidence="4 6" id="KW-1133">Transmembrane helix</keyword>
<protein>
    <submittedName>
        <fullName evidence="9">ABC transporter permease</fullName>
    </submittedName>
</protein>
<evidence type="ECO:0000256" key="4">
    <source>
        <dbReference type="ARBA" id="ARBA00022989"/>
    </source>
</evidence>
<keyword evidence="2" id="KW-1003">Cell membrane</keyword>
<keyword evidence="10" id="KW-1185">Reference proteome</keyword>
<dbReference type="InterPro" id="IPR003838">
    <property type="entry name" value="ABC3_permease_C"/>
</dbReference>
<organism evidence="9 10">
    <name type="scientific">Arthrospiribacter ruber</name>
    <dbReference type="NCBI Taxonomy" id="2487934"/>
    <lineage>
        <taxon>Bacteria</taxon>
        <taxon>Pseudomonadati</taxon>
        <taxon>Bacteroidota</taxon>
        <taxon>Cytophagia</taxon>
        <taxon>Cytophagales</taxon>
        <taxon>Cyclobacteriaceae</taxon>
        <taxon>Arthrospiribacter</taxon>
    </lineage>
</organism>
<dbReference type="EMBL" id="RPHB01000002">
    <property type="protein sequence ID" value="MBW3467030.1"/>
    <property type="molecule type" value="Genomic_DNA"/>
</dbReference>
<gene>
    <name evidence="9" type="ORF">EGN73_04295</name>
</gene>
<keyword evidence="3 6" id="KW-0812">Transmembrane</keyword>
<keyword evidence="5 6" id="KW-0472">Membrane</keyword>
<dbReference type="PANTHER" id="PTHR30572:SF18">
    <property type="entry name" value="ABC-TYPE MACROLIDE FAMILY EXPORT SYSTEM PERMEASE COMPONENT 2"/>
    <property type="match status" value="1"/>
</dbReference>
<dbReference type="InterPro" id="IPR050250">
    <property type="entry name" value="Macrolide_Exporter_MacB"/>
</dbReference>
<evidence type="ECO:0000259" key="8">
    <source>
        <dbReference type="Pfam" id="PF12704"/>
    </source>
</evidence>
<feature type="transmembrane region" description="Helical" evidence="6">
    <location>
        <begin position="354"/>
        <end position="379"/>
    </location>
</feature>
<feature type="transmembrane region" description="Helical" evidence="6">
    <location>
        <begin position="449"/>
        <end position="468"/>
    </location>
</feature>
<dbReference type="Pfam" id="PF12704">
    <property type="entry name" value="MacB_PCD"/>
    <property type="match status" value="2"/>
</dbReference>
<name>A0A951ISQ0_9BACT</name>
<feature type="domain" description="MacB-like periplasmic core" evidence="8">
    <location>
        <begin position="498"/>
        <end position="657"/>
    </location>
</feature>
<dbReference type="GO" id="GO:0022857">
    <property type="term" value="F:transmembrane transporter activity"/>
    <property type="evidence" value="ECO:0007669"/>
    <property type="project" value="TreeGrafter"/>
</dbReference>
<feature type="domain" description="ABC3 transporter permease C-terminal" evidence="7">
    <location>
        <begin position="705"/>
        <end position="817"/>
    </location>
</feature>
<accession>A0A951ISQ0</accession>
<feature type="transmembrane region" description="Helical" evidence="6">
    <location>
        <begin position="21"/>
        <end position="41"/>
    </location>
</feature>
<sequence length="825" mass="93425">MLRNYLKIAWRNLFRRKLTSLLYVSGLGIALLCVMFMGIYIHDERSFDRFLPESDLIYRVNIDGKMGPEEFLGGNTPPPVGKALLDNFPEVADYTRLYLNSPEFVSYLEGTENKIFKESRMFSVDSNFLDFFKFPVLEGNPKTSLQHTYSVVLTKSTAKKYFGDQQALGKELHFDEWGKPFLVTAVLEDLPSNSSLQFDLLIPNDANPVVQRFDWSWVWLQMNTFVKLGPESANPETVAKIEEKLPSMVKLLASAPFERIGKPFDEFIANGGRWDFLLQPMEDIHLGSKGIYSNQIAHGNATTVHAFIFTAFLILLMACINCMNLTTAQALRRSKEVGVKKVLGSARQQLIGQFLVESFLFSVLAVMLGLFLMVMLMPFFNQLTGKSFELMDLMTPGHALALCFLVFISVLFSGLYPAFYQSGFRPMSILKRNVNPSSIFSEHTTRNGLVVFQFMISTALIIFSIVVFKQLKYANEVNLGFDKEHILLLNQVEKAGVTQKTLTEELRQIPGIANASLATGVPSKNAFGDFYVPVSSEGGSDLLKDLALASYMVDEQFVATMGLEILFGRDFSLDFNDSTSIILNETAVRQIGWDPETVVGSYIRYPGNRNQTFEVIGVVKDFNIESLHTEIMPFALFHFSSKTYYPRQMYISLRLNNENLFQTLKDIEEKWHTLVPGQPYQASFLDEEIEAMYQADQKAGYTFWVFTLLAMMIGCIGLFGLVMATVEQRVREIGIRKVLGAPVSSLVRVLSQDYIKLIFVAVLIASPLAWWAMGYWLQQFAYQVDVHIGYFVMAFMLAIMFSFPTILFQTWKAAISNPVESLKSE</sequence>
<feature type="transmembrane region" description="Helical" evidence="6">
    <location>
        <begin position="788"/>
        <end position="808"/>
    </location>
</feature>
<evidence type="ECO:0000256" key="6">
    <source>
        <dbReference type="SAM" id="Phobius"/>
    </source>
</evidence>
<dbReference type="AlphaFoldDB" id="A0A951ISQ0"/>
<feature type="transmembrane region" description="Helical" evidence="6">
    <location>
        <begin position="304"/>
        <end position="325"/>
    </location>
</feature>
<evidence type="ECO:0000313" key="9">
    <source>
        <dbReference type="EMBL" id="MBW3467030.1"/>
    </source>
</evidence>
<evidence type="ECO:0000256" key="5">
    <source>
        <dbReference type="ARBA" id="ARBA00023136"/>
    </source>
</evidence>
<feature type="transmembrane region" description="Helical" evidence="6">
    <location>
        <begin position="399"/>
        <end position="419"/>
    </location>
</feature>
<comment type="subcellular location">
    <subcellularLocation>
        <location evidence="1">Cell membrane</location>
        <topology evidence="1">Multi-pass membrane protein</topology>
    </subcellularLocation>
</comment>
<feature type="domain" description="MacB-like periplasmic core" evidence="8">
    <location>
        <begin position="20"/>
        <end position="243"/>
    </location>
</feature>
<feature type="transmembrane region" description="Helical" evidence="6">
    <location>
        <begin position="754"/>
        <end position="776"/>
    </location>
</feature>
<dbReference type="InterPro" id="IPR025857">
    <property type="entry name" value="MacB_PCD"/>
</dbReference>
<feature type="transmembrane region" description="Helical" evidence="6">
    <location>
        <begin position="701"/>
        <end position="726"/>
    </location>
</feature>
<feature type="domain" description="ABC3 transporter permease C-terminal" evidence="7">
    <location>
        <begin position="309"/>
        <end position="420"/>
    </location>
</feature>
<evidence type="ECO:0000256" key="3">
    <source>
        <dbReference type="ARBA" id="ARBA00022692"/>
    </source>
</evidence>
<evidence type="ECO:0000256" key="2">
    <source>
        <dbReference type="ARBA" id="ARBA00022475"/>
    </source>
</evidence>
<dbReference type="RefSeq" id="WP_219287239.1">
    <property type="nucleotide sequence ID" value="NZ_RPHB01000002.1"/>
</dbReference>
<reference evidence="9 10" key="1">
    <citation type="journal article" date="2020" name="Syst. Appl. Microbiol.">
        <title>Arthrospiribacter ruber gen. nov., sp. nov., a novel bacterium isolated from Arthrospira cultures.</title>
        <authorList>
            <person name="Waleron M."/>
            <person name="Misztak A."/>
            <person name="Waleron M.M."/>
            <person name="Furmaniak M."/>
            <person name="Mrozik A."/>
            <person name="Waleron K."/>
        </authorList>
    </citation>
    <scope>NUCLEOTIDE SEQUENCE [LARGE SCALE GENOMIC DNA]</scope>
    <source>
        <strain evidence="9 10">DPMB0001</strain>
    </source>
</reference>
<dbReference type="Proteomes" id="UP000727490">
    <property type="component" value="Unassembled WGS sequence"/>
</dbReference>
<dbReference type="Pfam" id="PF02687">
    <property type="entry name" value="FtsX"/>
    <property type="match status" value="2"/>
</dbReference>